<dbReference type="STRING" id="49390.A0A068UD84"/>
<comment type="similarity">
    <text evidence="1">Belongs to the glyceraldehyde-3-phosphate dehydrogenase family.</text>
</comment>
<dbReference type="GO" id="GO:0005829">
    <property type="term" value="C:cytosol"/>
    <property type="evidence" value="ECO:0007669"/>
    <property type="project" value="TreeGrafter"/>
</dbReference>
<evidence type="ECO:0000259" key="3">
    <source>
        <dbReference type="SMART" id="SM00846"/>
    </source>
</evidence>
<protein>
    <recommendedName>
        <fullName evidence="3">Glyceraldehyde 3-phosphate dehydrogenase NAD(P) binding domain-containing protein</fullName>
    </recommendedName>
</protein>
<dbReference type="SUPFAM" id="SSF51735">
    <property type="entry name" value="NAD(P)-binding Rossmann-fold domains"/>
    <property type="match status" value="1"/>
</dbReference>
<dbReference type="Gene3D" id="3.40.50.720">
    <property type="entry name" value="NAD(P)-binding Rossmann-like Domain"/>
    <property type="match status" value="1"/>
</dbReference>
<dbReference type="Pfam" id="PF00044">
    <property type="entry name" value="Gp_dh_N"/>
    <property type="match status" value="1"/>
</dbReference>
<dbReference type="InParanoid" id="A0A068UD84"/>
<evidence type="ECO:0000256" key="1">
    <source>
        <dbReference type="ARBA" id="ARBA00007406"/>
    </source>
</evidence>
<reference evidence="5" key="1">
    <citation type="journal article" date="2014" name="Science">
        <title>The coffee genome provides insight into the convergent evolution of caffeine biosynthesis.</title>
        <authorList>
            <person name="Denoeud F."/>
            <person name="Carretero-Paulet L."/>
            <person name="Dereeper A."/>
            <person name="Droc G."/>
            <person name="Guyot R."/>
            <person name="Pietrella M."/>
            <person name="Zheng C."/>
            <person name="Alberti A."/>
            <person name="Anthony F."/>
            <person name="Aprea G."/>
            <person name="Aury J.M."/>
            <person name="Bento P."/>
            <person name="Bernard M."/>
            <person name="Bocs S."/>
            <person name="Campa C."/>
            <person name="Cenci A."/>
            <person name="Combes M.C."/>
            <person name="Crouzillat D."/>
            <person name="Da Silva C."/>
            <person name="Daddiego L."/>
            <person name="De Bellis F."/>
            <person name="Dussert S."/>
            <person name="Garsmeur O."/>
            <person name="Gayraud T."/>
            <person name="Guignon V."/>
            <person name="Jahn K."/>
            <person name="Jamilloux V."/>
            <person name="Joet T."/>
            <person name="Labadie K."/>
            <person name="Lan T."/>
            <person name="Leclercq J."/>
            <person name="Lepelley M."/>
            <person name="Leroy T."/>
            <person name="Li L.T."/>
            <person name="Librado P."/>
            <person name="Lopez L."/>
            <person name="Munoz A."/>
            <person name="Noel B."/>
            <person name="Pallavicini A."/>
            <person name="Perrotta G."/>
            <person name="Poncet V."/>
            <person name="Pot D."/>
            <person name="Priyono X."/>
            <person name="Rigoreau M."/>
            <person name="Rouard M."/>
            <person name="Rozas J."/>
            <person name="Tranchant-Dubreuil C."/>
            <person name="VanBuren R."/>
            <person name="Zhang Q."/>
            <person name="Andrade A.C."/>
            <person name="Argout X."/>
            <person name="Bertrand B."/>
            <person name="de Kochko A."/>
            <person name="Graziosi G."/>
            <person name="Henry R.J."/>
            <person name="Jayarama X."/>
            <person name="Ming R."/>
            <person name="Nagai C."/>
            <person name="Rounsley S."/>
            <person name="Sankoff D."/>
            <person name="Giuliano G."/>
            <person name="Albert V.A."/>
            <person name="Wincker P."/>
            <person name="Lashermes P."/>
        </authorList>
    </citation>
    <scope>NUCLEOTIDE SEQUENCE [LARGE SCALE GENOMIC DNA]</scope>
    <source>
        <strain evidence="5">cv. DH200-94</strain>
    </source>
</reference>
<accession>A0A068UD84</accession>
<dbReference type="Proteomes" id="UP000295252">
    <property type="component" value="Chromosome XI"/>
</dbReference>
<sequence length="128" mass="15076">MDLCLTGFGRTRCLVARVILQRDDVELVAINDPFITTYYMTYMFKYDTIHGQWKHHEIKDDKTLLFSETPVKVFRLENPEKIPWAISTRFVGGIIMTHRDDTGSMLPPKLAPVQVFKKVFYWLFVLFL</sequence>
<evidence type="ECO:0000256" key="2">
    <source>
        <dbReference type="ARBA" id="ARBA00023002"/>
    </source>
</evidence>
<dbReference type="SMART" id="SM00846">
    <property type="entry name" value="Gp_dh_N"/>
    <property type="match status" value="1"/>
</dbReference>
<dbReference type="Gramene" id="CDP05603">
    <property type="protein sequence ID" value="CDP05603"/>
    <property type="gene ID" value="GSCOC_T00020743001"/>
</dbReference>
<dbReference type="PANTHER" id="PTHR10836">
    <property type="entry name" value="GLYCERALDEHYDE 3-PHOSPHATE DEHYDROGENASE"/>
    <property type="match status" value="1"/>
</dbReference>
<proteinExistence type="inferred from homology"/>
<name>A0A068UD84_COFCA</name>
<dbReference type="GO" id="GO:0006096">
    <property type="term" value="P:glycolytic process"/>
    <property type="evidence" value="ECO:0007669"/>
    <property type="project" value="TreeGrafter"/>
</dbReference>
<feature type="domain" description="Glyceraldehyde 3-phosphate dehydrogenase NAD(P) binding" evidence="3">
    <location>
        <begin position="1"/>
        <end position="105"/>
    </location>
</feature>
<dbReference type="InterPro" id="IPR020831">
    <property type="entry name" value="GlycerAld/Erythrose_P_DH"/>
</dbReference>
<keyword evidence="2" id="KW-0560">Oxidoreductase</keyword>
<gene>
    <name evidence="4" type="ORF">GSCOC_T00020743001</name>
</gene>
<evidence type="ECO:0000313" key="5">
    <source>
        <dbReference type="Proteomes" id="UP000295252"/>
    </source>
</evidence>
<dbReference type="EMBL" id="HG739101">
    <property type="protein sequence ID" value="CDP05603.1"/>
    <property type="molecule type" value="Genomic_DNA"/>
</dbReference>
<dbReference type="PhylomeDB" id="A0A068UD84"/>
<dbReference type="OrthoDB" id="1152826at2759"/>
<dbReference type="InterPro" id="IPR020828">
    <property type="entry name" value="GlycerAld_3-P_DH_NAD(P)-bd"/>
</dbReference>
<dbReference type="InterPro" id="IPR036291">
    <property type="entry name" value="NAD(P)-bd_dom_sf"/>
</dbReference>
<dbReference type="GO" id="GO:0004365">
    <property type="term" value="F:glyceraldehyde-3-phosphate dehydrogenase (NAD+) (phosphorylating) activity"/>
    <property type="evidence" value="ECO:0007669"/>
    <property type="project" value="TreeGrafter"/>
</dbReference>
<dbReference type="AlphaFoldDB" id="A0A068UD84"/>
<dbReference type="PANTHER" id="PTHR10836:SF132">
    <property type="entry name" value="GLYCERALDEHYDE-3-PHOSPHATE DEHYDROGENASE"/>
    <property type="match status" value="1"/>
</dbReference>
<dbReference type="GO" id="GO:0051287">
    <property type="term" value="F:NAD binding"/>
    <property type="evidence" value="ECO:0007669"/>
    <property type="project" value="InterPro"/>
</dbReference>
<organism evidence="4 5">
    <name type="scientific">Coffea canephora</name>
    <name type="common">Robusta coffee</name>
    <dbReference type="NCBI Taxonomy" id="49390"/>
    <lineage>
        <taxon>Eukaryota</taxon>
        <taxon>Viridiplantae</taxon>
        <taxon>Streptophyta</taxon>
        <taxon>Embryophyta</taxon>
        <taxon>Tracheophyta</taxon>
        <taxon>Spermatophyta</taxon>
        <taxon>Magnoliopsida</taxon>
        <taxon>eudicotyledons</taxon>
        <taxon>Gunneridae</taxon>
        <taxon>Pentapetalae</taxon>
        <taxon>asterids</taxon>
        <taxon>lamiids</taxon>
        <taxon>Gentianales</taxon>
        <taxon>Rubiaceae</taxon>
        <taxon>Ixoroideae</taxon>
        <taxon>Gardenieae complex</taxon>
        <taxon>Bertiereae - Coffeeae clade</taxon>
        <taxon>Coffeeae</taxon>
        <taxon>Coffea</taxon>
    </lineage>
</organism>
<evidence type="ECO:0000313" key="4">
    <source>
        <dbReference type="EMBL" id="CDP05603.1"/>
    </source>
</evidence>
<keyword evidence="5" id="KW-1185">Reference proteome</keyword>